<dbReference type="AlphaFoldDB" id="A0A7J9SIV7"/>
<sequence length="201" mass="22638">MVGDPLVAHPEDHNYDLLHMPDHRQPQDAPECIYYALWMTIQYVANEYPDTNVREQTSALKLDTVAHYIEVGQNGWENVGQEPLTQIASEVGSVDLNLAYRYNGLPQSIDEFTQEGLDELLPSIVWIDRLLLDQGERGKGPLHAAVVCGVGDDQITVKDPLVEGTTTLEIDNLDEAWDPEYNTAIEVKLRDGLEPTRRDEL</sequence>
<dbReference type="Proteomes" id="UP000546257">
    <property type="component" value="Unassembled WGS sequence"/>
</dbReference>
<keyword evidence="2" id="KW-1185">Reference proteome</keyword>
<evidence type="ECO:0000313" key="1">
    <source>
        <dbReference type="EMBL" id="MBB6645917.1"/>
    </source>
</evidence>
<evidence type="ECO:0008006" key="3">
    <source>
        <dbReference type="Google" id="ProtNLM"/>
    </source>
</evidence>
<comment type="caution">
    <text evidence="1">The sequence shown here is derived from an EMBL/GenBank/DDBJ whole genome shotgun (WGS) entry which is preliminary data.</text>
</comment>
<reference evidence="1 2" key="1">
    <citation type="submission" date="2020-08" db="EMBL/GenBank/DDBJ databases">
        <authorList>
            <person name="Seo M.-J."/>
        </authorList>
    </citation>
    <scope>NUCLEOTIDE SEQUENCE [LARGE SCALE GENOMIC DNA]</scope>
    <source>
        <strain evidence="1 2">MBLA0160</strain>
    </source>
</reference>
<dbReference type="EMBL" id="JACKXD010000002">
    <property type="protein sequence ID" value="MBB6645917.1"/>
    <property type="molecule type" value="Genomic_DNA"/>
</dbReference>
<accession>A0A7J9SIV7</accession>
<protein>
    <recommendedName>
        <fullName evidence="3">Peptidase C39-like domain-containing protein</fullName>
    </recommendedName>
</protein>
<name>A0A7J9SIV7_9EURY</name>
<dbReference type="Gene3D" id="3.90.70.10">
    <property type="entry name" value="Cysteine proteinases"/>
    <property type="match status" value="1"/>
</dbReference>
<organism evidence="1 2">
    <name type="scientific">Halobellus ruber</name>
    <dbReference type="NCBI Taxonomy" id="2761102"/>
    <lineage>
        <taxon>Archaea</taxon>
        <taxon>Methanobacteriati</taxon>
        <taxon>Methanobacteriota</taxon>
        <taxon>Stenosarchaea group</taxon>
        <taxon>Halobacteria</taxon>
        <taxon>Halobacteriales</taxon>
        <taxon>Haloferacaceae</taxon>
        <taxon>Halobellus</taxon>
    </lineage>
</organism>
<dbReference type="RefSeq" id="WP_185192281.1">
    <property type="nucleotide sequence ID" value="NZ_JACKXD010000002.1"/>
</dbReference>
<proteinExistence type="predicted"/>
<evidence type="ECO:0000313" key="2">
    <source>
        <dbReference type="Proteomes" id="UP000546257"/>
    </source>
</evidence>
<gene>
    <name evidence="1" type="ORF">H5V44_06380</name>
</gene>